<comment type="catalytic activity">
    <reaction evidence="7">
        <text>UDP-N-acetyl-alpha-D-muramoyl-L-alanyl-D-glutamate + meso-2,6-diaminopimelate + ATP = UDP-N-acetyl-alpha-D-muramoyl-L-alanyl-gamma-D-glutamyl-meso-2,6-diaminopimelate + ADP + phosphate + H(+)</text>
        <dbReference type="Rhea" id="RHEA:23676"/>
        <dbReference type="ChEBI" id="CHEBI:15378"/>
        <dbReference type="ChEBI" id="CHEBI:30616"/>
        <dbReference type="ChEBI" id="CHEBI:43474"/>
        <dbReference type="ChEBI" id="CHEBI:57791"/>
        <dbReference type="ChEBI" id="CHEBI:83900"/>
        <dbReference type="ChEBI" id="CHEBI:83905"/>
        <dbReference type="ChEBI" id="CHEBI:456216"/>
        <dbReference type="EC" id="6.3.2.13"/>
    </reaction>
</comment>
<dbReference type="SUPFAM" id="SSF53244">
    <property type="entry name" value="MurD-like peptide ligases, peptide-binding domain"/>
    <property type="match status" value="1"/>
</dbReference>
<feature type="compositionally biased region" description="Basic and acidic residues" evidence="9">
    <location>
        <begin position="506"/>
        <end position="515"/>
    </location>
</feature>
<feature type="binding site" evidence="7">
    <location>
        <begin position="171"/>
        <end position="172"/>
    </location>
    <ligand>
        <name>UDP-N-acetyl-alpha-D-muramoyl-L-alanyl-D-glutamate</name>
        <dbReference type="ChEBI" id="CHEBI:83900"/>
    </ligand>
</feature>
<feature type="modified residue" description="N6-carboxylysine" evidence="7">
    <location>
        <position position="238"/>
    </location>
</feature>
<accession>A0ABV3DCB0</accession>
<feature type="region of interest" description="Disordered" evidence="9">
    <location>
        <begin position="506"/>
        <end position="630"/>
    </location>
</feature>
<dbReference type="EMBL" id="JBEZFP010000013">
    <property type="protein sequence ID" value="MEU8133326.1"/>
    <property type="molecule type" value="Genomic_DNA"/>
</dbReference>
<feature type="binding site" evidence="7">
    <location>
        <position position="46"/>
    </location>
    <ligand>
        <name>UDP-N-acetyl-alpha-D-muramoyl-L-alanyl-D-glutamate</name>
        <dbReference type="ChEBI" id="CHEBI:83900"/>
    </ligand>
</feature>
<feature type="binding site" evidence="7">
    <location>
        <position position="198"/>
    </location>
    <ligand>
        <name>UDP-N-acetyl-alpha-D-muramoyl-L-alanyl-D-glutamate</name>
        <dbReference type="ChEBI" id="CHEBI:83900"/>
    </ligand>
</feature>
<keyword evidence="7" id="KW-0547">Nucleotide-binding</keyword>
<sequence length="630" mass="64068">MPDRVLRRPARVRPRPLSGLYDLLGAAAGPAGTAGETALTGVTHDSRAVRPGDLYAALPGTRAHGAEFAAQAAGLGAAAVLTDPDGADRARATGLPVLVVADPRARLGEVAAWVYDHPGGALTLFGVTGTNGKTTTAYLLDGGLRAGGHTTGLIGTVETRIGDAVVASSMTTPEAPDLQALFGVMAEKGVTAASMEVSSHALAMGRVDGTVFDVALFTNLTQDHLDFHGTMEEYFRAKADLFTPRRAKAGVVDVDDAYGRRIAEAPAIPITTVSPSGTRGADWRVEDTELGPDGSRFRLVGPDGVKADASVRLPGPFNVANAALAVVTLVTAGIPLDVAVAGVAGVPGVPGRMERVDEDAPFTAVVDFAHTPDAVETLLGALREVTANRLFAVLGCGGDRDRGKRPLMGAAAVRLADVAVLTSDNPRSENPLAILGEMVEGVSAVAEPHGELVVEPDRATAIAWAVEHAGPGDVVVVAGKGHEQGQKIGDEVRPFDDRVELRAALRRRLDRDRGPRPGGGVRPGIGPADPAAPSAPADGASGSAASGAPDPAPGAGGRIDADPPGEAAPRSEAQPGGAAPTTYAPTTDPAPTAGRTPRTDSAPTTDRAAHAAAGDRAVAPSVSPLEETQQ</sequence>
<feature type="binding site" evidence="7">
    <location>
        <position position="206"/>
    </location>
    <ligand>
        <name>UDP-N-acetyl-alpha-D-muramoyl-L-alanyl-D-glutamate</name>
        <dbReference type="ChEBI" id="CHEBI:83900"/>
    </ligand>
</feature>
<keyword evidence="7 13" id="KW-0436">Ligase</keyword>
<dbReference type="InterPro" id="IPR035911">
    <property type="entry name" value="MurE/MurF_N"/>
</dbReference>
<feature type="binding site" evidence="7">
    <location>
        <position position="483"/>
    </location>
    <ligand>
        <name>meso-2,6-diaminopimelate</name>
        <dbReference type="ChEBI" id="CHEBI:57791"/>
    </ligand>
</feature>
<keyword evidence="5 7" id="KW-0131">Cell cycle</keyword>
<dbReference type="Gene3D" id="3.90.190.20">
    <property type="entry name" value="Mur ligase, C-terminal domain"/>
    <property type="match status" value="1"/>
</dbReference>
<dbReference type="NCBIfam" id="NF001124">
    <property type="entry name" value="PRK00139.1-2"/>
    <property type="match status" value="1"/>
</dbReference>
<comment type="PTM">
    <text evidence="7">Carboxylation is probably crucial for Mg(2+) binding and, consequently, for the gamma-phosphate positioning of ATP.</text>
</comment>
<dbReference type="Gene3D" id="3.40.1390.10">
    <property type="entry name" value="MurE/MurF, N-terminal domain"/>
    <property type="match status" value="1"/>
</dbReference>
<dbReference type="NCBIfam" id="TIGR01085">
    <property type="entry name" value="murE"/>
    <property type="match status" value="1"/>
</dbReference>
<reference evidence="13 14" key="1">
    <citation type="submission" date="2024-06" db="EMBL/GenBank/DDBJ databases">
        <title>The Natural Products Discovery Center: Release of the First 8490 Sequenced Strains for Exploring Actinobacteria Biosynthetic Diversity.</title>
        <authorList>
            <person name="Kalkreuter E."/>
            <person name="Kautsar S.A."/>
            <person name="Yang D."/>
            <person name="Bader C.D."/>
            <person name="Teijaro C.N."/>
            <person name="Fluegel L."/>
            <person name="Davis C.M."/>
            <person name="Simpson J.R."/>
            <person name="Lauterbach L."/>
            <person name="Steele A.D."/>
            <person name="Gui C."/>
            <person name="Meng S."/>
            <person name="Li G."/>
            <person name="Viehrig K."/>
            <person name="Ye F."/>
            <person name="Su P."/>
            <person name="Kiefer A.F."/>
            <person name="Nichols A."/>
            <person name="Cepeda A.J."/>
            <person name="Yan W."/>
            <person name="Fan B."/>
            <person name="Jiang Y."/>
            <person name="Adhikari A."/>
            <person name="Zheng C.-J."/>
            <person name="Schuster L."/>
            <person name="Cowan T.M."/>
            <person name="Smanski M.J."/>
            <person name="Chevrette M.G."/>
            <person name="De Carvalho L.P.S."/>
            <person name="Shen B."/>
        </authorList>
    </citation>
    <scope>NUCLEOTIDE SEQUENCE [LARGE SCALE GENOMIC DNA]</scope>
    <source>
        <strain evidence="13 14">NPDC048946</strain>
    </source>
</reference>
<dbReference type="InterPro" id="IPR004101">
    <property type="entry name" value="Mur_ligase_C"/>
</dbReference>
<dbReference type="EC" id="6.3.2.13" evidence="7"/>
<evidence type="ECO:0000256" key="8">
    <source>
        <dbReference type="RuleBase" id="RU004135"/>
    </source>
</evidence>
<keyword evidence="6 7" id="KW-0961">Cell wall biogenesis/degradation</keyword>
<dbReference type="InterPro" id="IPR036565">
    <property type="entry name" value="Mur-like_cat_sf"/>
</dbReference>
<dbReference type="SUPFAM" id="SSF53623">
    <property type="entry name" value="MurD-like peptide ligases, catalytic domain"/>
    <property type="match status" value="1"/>
</dbReference>
<dbReference type="InterPro" id="IPR005761">
    <property type="entry name" value="UDP-N-AcMur-Glu-dNH2Pim_ligase"/>
</dbReference>
<comment type="cofactor">
    <cofactor evidence="7">
        <name>Mg(2+)</name>
        <dbReference type="ChEBI" id="CHEBI:18420"/>
    </cofactor>
</comment>
<comment type="caution">
    <text evidence="7">Lacks conserved residue(s) required for the propagation of feature annotation.</text>
</comment>
<dbReference type="InterPro" id="IPR013221">
    <property type="entry name" value="Mur_ligase_cen"/>
</dbReference>
<evidence type="ECO:0000256" key="9">
    <source>
        <dbReference type="SAM" id="MobiDB-lite"/>
    </source>
</evidence>
<name>A0ABV3DCB0_9ACTN</name>
<comment type="pathway">
    <text evidence="7 8">Cell wall biogenesis; peptidoglycan biosynthesis.</text>
</comment>
<organism evidence="13 14">
    <name type="scientific">Streptodolium elevatio</name>
    <dbReference type="NCBI Taxonomy" id="3157996"/>
    <lineage>
        <taxon>Bacteria</taxon>
        <taxon>Bacillati</taxon>
        <taxon>Actinomycetota</taxon>
        <taxon>Actinomycetes</taxon>
        <taxon>Kitasatosporales</taxon>
        <taxon>Streptomycetaceae</taxon>
        <taxon>Streptodolium</taxon>
    </lineage>
</organism>
<dbReference type="InterPro" id="IPR000713">
    <property type="entry name" value="Mur_ligase_N"/>
</dbReference>
<feature type="compositionally biased region" description="Low complexity" evidence="9">
    <location>
        <begin position="524"/>
        <end position="549"/>
    </location>
</feature>
<feature type="short sequence motif" description="Meso-diaminopimelate recognition motif" evidence="7">
    <location>
        <begin position="424"/>
        <end position="427"/>
    </location>
</feature>
<keyword evidence="7" id="KW-0460">Magnesium</keyword>
<dbReference type="Pfam" id="PF08245">
    <property type="entry name" value="Mur_ligase_M"/>
    <property type="match status" value="1"/>
</dbReference>
<feature type="domain" description="Mur ligase C-terminal" evidence="11">
    <location>
        <begin position="351"/>
        <end position="481"/>
    </location>
</feature>
<keyword evidence="7" id="KW-0067">ATP-binding</keyword>
<comment type="subcellular location">
    <subcellularLocation>
        <location evidence="7 8">Cytoplasm</location>
    </subcellularLocation>
</comment>
<dbReference type="Pfam" id="PF02875">
    <property type="entry name" value="Mur_ligase_C"/>
    <property type="match status" value="1"/>
</dbReference>
<dbReference type="Proteomes" id="UP001551482">
    <property type="component" value="Unassembled WGS sequence"/>
</dbReference>
<evidence type="ECO:0000313" key="13">
    <source>
        <dbReference type="EMBL" id="MEU8133326.1"/>
    </source>
</evidence>
<dbReference type="SUPFAM" id="SSF63418">
    <property type="entry name" value="MurE/MurF N-terminal domain"/>
    <property type="match status" value="1"/>
</dbReference>
<evidence type="ECO:0000256" key="1">
    <source>
        <dbReference type="ARBA" id="ARBA00005898"/>
    </source>
</evidence>
<dbReference type="InterPro" id="IPR036615">
    <property type="entry name" value="Mur_ligase_C_dom_sf"/>
</dbReference>
<gene>
    <name evidence="7" type="primary">murE</name>
    <name evidence="13" type="ORF">AB0C36_07440</name>
</gene>
<dbReference type="GO" id="GO:0008765">
    <property type="term" value="F:UDP-N-acetylmuramoylalanyl-D-glutamate-2,6-diaminopimelate ligase activity"/>
    <property type="evidence" value="ECO:0007669"/>
    <property type="project" value="UniProtKB-EC"/>
</dbReference>
<evidence type="ECO:0000256" key="4">
    <source>
        <dbReference type="ARBA" id="ARBA00022984"/>
    </source>
</evidence>
<evidence type="ECO:0000256" key="3">
    <source>
        <dbReference type="ARBA" id="ARBA00022960"/>
    </source>
</evidence>
<proteinExistence type="inferred from homology"/>
<protein>
    <recommendedName>
        <fullName evidence="7">UDP-N-acetylmuramoyl-L-alanyl-D-glutamate--2,6-diaminopimelate ligase</fullName>
        <ecNumber evidence="7">6.3.2.13</ecNumber>
    </recommendedName>
    <alternativeName>
        <fullName evidence="7">Meso-A2pm-adding enzyme</fullName>
    </alternativeName>
    <alternativeName>
        <fullName evidence="7">Meso-diaminopimelate-adding enzyme</fullName>
    </alternativeName>
    <alternativeName>
        <fullName evidence="7">UDP-MurNAc-L-Ala-D-Glu:meso-diaminopimelate ligase</fullName>
    </alternativeName>
    <alternativeName>
        <fullName evidence="7">UDP-MurNAc-tripeptide synthetase</fullName>
    </alternativeName>
    <alternativeName>
        <fullName evidence="7">UDP-N-acetylmuramyl-tripeptide synthetase</fullName>
    </alternativeName>
</protein>
<comment type="similarity">
    <text evidence="1 7">Belongs to the MurCDEF family. MurE subfamily.</text>
</comment>
<evidence type="ECO:0000313" key="14">
    <source>
        <dbReference type="Proteomes" id="UP001551482"/>
    </source>
</evidence>
<dbReference type="Gene3D" id="3.40.1190.10">
    <property type="entry name" value="Mur-like, catalytic domain"/>
    <property type="match status" value="1"/>
</dbReference>
<keyword evidence="4 7" id="KW-0573">Peptidoglycan synthesis</keyword>
<dbReference type="Pfam" id="PF01225">
    <property type="entry name" value="Mur_ligase"/>
    <property type="match status" value="1"/>
</dbReference>
<keyword evidence="3 7" id="KW-0133">Cell shape</keyword>
<evidence type="ECO:0000256" key="2">
    <source>
        <dbReference type="ARBA" id="ARBA00022618"/>
    </source>
</evidence>
<feature type="binding site" evidence="7">
    <location>
        <begin position="424"/>
        <end position="427"/>
    </location>
    <ligand>
        <name>meso-2,6-diaminopimelate</name>
        <dbReference type="ChEBI" id="CHEBI:57791"/>
    </ligand>
</feature>
<evidence type="ECO:0000256" key="6">
    <source>
        <dbReference type="ARBA" id="ARBA00023316"/>
    </source>
</evidence>
<evidence type="ECO:0000256" key="7">
    <source>
        <dbReference type="HAMAP-Rule" id="MF_00208"/>
    </source>
</evidence>
<feature type="binding site" evidence="7">
    <location>
        <position position="400"/>
    </location>
    <ligand>
        <name>meso-2,6-diaminopimelate</name>
        <dbReference type="ChEBI" id="CHEBI:57791"/>
    </ligand>
</feature>
<feature type="binding site" evidence="7">
    <location>
        <position position="479"/>
    </location>
    <ligand>
        <name>meso-2,6-diaminopimelate</name>
        <dbReference type="ChEBI" id="CHEBI:57791"/>
    </ligand>
</feature>
<evidence type="ECO:0000259" key="12">
    <source>
        <dbReference type="Pfam" id="PF08245"/>
    </source>
</evidence>
<evidence type="ECO:0000259" key="10">
    <source>
        <dbReference type="Pfam" id="PF01225"/>
    </source>
</evidence>
<dbReference type="PANTHER" id="PTHR23135">
    <property type="entry name" value="MUR LIGASE FAMILY MEMBER"/>
    <property type="match status" value="1"/>
</dbReference>
<feature type="compositionally biased region" description="Low complexity" evidence="9">
    <location>
        <begin position="573"/>
        <end position="620"/>
    </location>
</feature>
<feature type="domain" description="Mur ligase central" evidence="12">
    <location>
        <begin position="127"/>
        <end position="328"/>
    </location>
</feature>
<dbReference type="HAMAP" id="MF_00208">
    <property type="entry name" value="MurE"/>
    <property type="match status" value="1"/>
</dbReference>
<comment type="function">
    <text evidence="7">Catalyzes the addition of meso-diaminopimelic acid to the nucleotide precursor UDP-N-acetylmuramoyl-L-alanyl-D-glutamate (UMAG) in the biosynthesis of bacterial cell-wall peptidoglycan.</text>
</comment>
<feature type="domain" description="Mur ligase N-terminal catalytic" evidence="10">
    <location>
        <begin position="40"/>
        <end position="112"/>
    </location>
</feature>
<keyword evidence="7" id="KW-0963">Cytoplasm</keyword>
<keyword evidence="2 7" id="KW-0132">Cell division</keyword>
<dbReference type="NCBIfam" id="NF001126">
    <property type="entry name" value="PRK00139.1-4"/>
    <property type="match status" value="1"/>
</dbReference>
<comment type="caution">
    <text evidence="13">The sequence shown here is derived from an EMBL/GenBank/DDBJ whole genome shotgun (WGS) entry which is preliminary data.</text>
</comment>
<dbReference type="PANTHER" id="PTHR23135:SF4">
    <property type="entry name" value="UDP-N-ACETYLMURAMOYL-L-ALANYL-D-GLUTAMATE--2,6-DIAMINOPIMELATE LIGASE MURE HOMOLOG, CHLOROPLASTIC"/>
    <property type="match status" value="1"/>
</dbReference>
<keyword evidence="14" id="KW-1185">Reference proteome</keyword>
<evidence type="ECO:0000259" key="11">
    <source>
        <dbReference type="Pfam" id="PF02875"/>
    </source>
</evidence>
<feature type="binding site" evidence="7">
    <location>
        <begin position="129"/>
        <end position="135"/>
    </location>
    <ligand>
        <name>ATP</name>
        <dbReference type="ChEBI" id="CHEBI:30616"/>
    </ligand>
</feature>
<evidence type="ECO:0000256" key="5">
    <source>
        <dbReference type="ARBA" id="ARBA00023306"/>
    </source>
</evidence>